<sequence>MYLPHGKQGICLGRHFSGGGGHMRHGDLVDSERGCGFHDGVCTARLSFPGMSRAVKVSVFLSLTMGDGGWCMGGSGSGRLSWVGGRGVVGQCQALSAGGPIFVLP</sequence>
<accession>A0ABN9C5B4</accession>
<evidence type="ECO:0000313" key="2">
    <source>
        <dbReference type="Proteomes" id="UP001162483"/>
    </source>
</evidence>
<evidence type="ECO:0000313" key="1">
    <source>
        <dbReference type="EMBL" id="CAI9555219.1"/>
    </source>
</evidence>
<reference evidence="1" key="1">
    <citation type="submission" date="2023-05" db="EMBL/GenBank/DDBJ databases">
        <authorList>
            <person name="Stuckert A."/>
        </authorList>
    </citation>
    <scope>NUCLEOTIDE SEQUENCE</scope>
</reference>
<dbReference type="Proteomes" id="UP001162483">
    <property type="component" value="Unassembled WGS sequence"/>
</dbReference>
<feature type="non-terminal residue" evidence="1">
    <location>
        <position position="105"/>
    </location>
</feature>
<keyword evidence="2" id="KW-1185">Reference proteome</keyword>
<name>A0ABN9C5B4_9NEOB</name>
<comment type="caution">
    <text evidence="1">The sequence shown here is derived from an EMBL/GenBank/DDBJ whole genome shotgun (WGS) entry which is preliminary data.</text>
</comment>
<proteinExistence type="predicted"/>
<dbReference type="EMBL" id="CATNWA010007986">
    <property type="protein sequence ID" value="CAI9555219.1"/>
    <property type="molecule type" value="Genomic_DNA"/>
</dbReference>
<protein>
    <submittedName>
        <fullName evidence="1">Uncharacterized protein</fullName>
    </submittedName>
</protein>
<gene>
    <name evidence="1" type="ORF">SPARVUS_LOCUS4349489</name>
</gene>
<organism evidence="1 2">
    <name type="scientific">Staurois parvus</name>
    <dbReference type="NCBI Taxonomy" id="386267"/>
    <lineage>
        <taxon>Eukaryota</taxon>
        <taxon>Metazoa</taxon>
        <taxon>Chordata</taxon>
        <taxon>Craniata</taxon>
        <taxon>Vertebrata</taxon>
        <taxon>Euteleostomi</taxon>
        <taxon>Amphibia</taxon>
        <taxon>Batrachia</taxon>
        <taxon>Anura</taxon>
        <taxon>Neobatrachia</taxon>
        <taxon>Ranoidea</taxon>
        <taxon>Ranidae</taxon>
        <taxon>Staurois</taxon>
    </lineage>
</organism>